<proteinExistence type="predicted"/>
<dbReference type="AlphaFoldDB" id="A0A5J5IBC7"/>
<dbReference type="Proteomes" id="UP000326903">
    <property type="component" value="Unassembled WGS sequence"/>
</dbReference>
<gene>
    <name evidence="2" type="ORF">FW778_20745</name>
</gene>
<feature type="domain" description="Putative zinc ribbon" evidence="1">
    <location>
        <begin position="6"/>
        <end position="84"/>
    </location>
</feature>
<dbReference type="RefSeq" id="WP_150416811.1">
    <property type="nucleotide sequence ID" value="NZ_VYQF01000011.1"/>
</dbReference>
<dbReference type="InterPro" id="IPR025868">
    <property type="entry name" value="Zn_ribbon_dom_put"/>
</dbReference>
<dbReference type="EMBL" id="VYQF01000011">
    <property type="protein sequence ID" value="KAA9035655.1"/>
    <property type="molecule type" value="Genomic_DNA"/>
</dbReference>
<comment type="caution">
    <text evidence="2">The sequence shown here is derived from an EMBL/GenBank/DDBJ whole genome shotgun (WGS) entry which is preliminary data.</text>
</comment>
<keyword evidence="3" id="KW-1185">Reference proteome</keyword>
<protein>
    <recommendedName>
        <fullName evidence="1">Putative zinc ribbon domain-containing protein</fullName>
    </recommendedName>
</protein>
<sequence>MQTETYCQSCSMPLDNPDLQGTEKDGTKSNEYCKYCYRDGAFINPNTTLKEMTSIVITQMEKMNMDSRAIDIAVSALPNLKRWKTVAVTL</sequence>
<organism evidence="2 3">
    <name type="scientific">Ginsengibacter hankyongi</name>
    <dbReference type="NCBI Taxonomy" id="2607284"/>
    <lineage>
        <taxon>Bacteria</taxon>
        <taxon>Pseudomonadati</taxon>
        <taxon>Bacteroidota</taxon>
        <taxon>Chitinophagia</taxon>
        <taxon>Chitinophagales</taxon>
        <taxon>Chitinophagaceae</taxon>
        <taxon>Ginsengibacter</taxon>
    </lineage>
</organism>
<evidence type="ECO:0000259" key="1">
    <source>
        <dbReference type="Pfam" id="PF12674"/>
    </source>
</evidence>
<reference evidence="2 3" key="1">
    <citation type="submission" date="2019-09" db="EMBL/GenBank/DDBJ databases">
        <title>Draft genome sequence of Ginsengibacter sp. BR5-29.</title>
        <authorList>
            <person name="Im W.-T."/>
        </authorList>
    </citation>
    <scope>NUCLEOTIDE SEQUENCE [LARGE SCALE GENOMIC DNA]</scope>
    <source>
        <strain evidence="2 3">BR5-29</strain>
    </source>
</reference>
<evidence type="ECO:0000313" key="3">
    <source>
        <dbReference type="Proteomes" id="UP000326903"/>
    </source>
</evidence>
<accession>A0A5J5IBC7</accession>
<evidence type="ECO:0000313" key="2">
    <source>
        <dbReference type="EMBL" id="KAA9035655.1"/>
    </source>
</evidence>
<dbReference type="Pfam" id="PF12674">
    <property type="entry name" value="Zn_ribbon_2"/>
    <property type="match status" value="1"/>
</dbReference>
<name>A0A5J5IBC7_9BACT</name>